<dbReference type="InterPro" id="IPR054374">
    <property type="entry name" value="AF1548-like_C"/>
</dbReference>
<gene>
    <name evidence="2" type="ORF">A3D67_02195</name>
</gene>
<evidence type="ECO:0000313" key="2">
    <source>
        <dbReference type="EMBL" id="OGZ11816.1"/>
    </source>
</evidence>
<dbReference type="AlphaFoldDB" id="A0A1G2DE03"/>
<accession>A0A1G2DE03</accession>
<feature type="domain" description="AF1548-like C-terminal" evidence="1">
    <location>
        <begin position="210"/>
        <end position="267"/>
    </location>
</feature>
<dbReference type="GO" id="GO:0003676">
    <property type="term" value="F:nucleic acid binding"/>
    <property type="evidence" value="ECO:0007669"/>
    <property type="project" value="InterPro"/>
</dbReference>
<dbReference type="InterPro" id="IPR011335">
    <property type="entry name" value="Restrct_endonuc-II-like"/>
</dbReference>
<name>A0A1G2DE03_9BACT</name>
<dbReference type="EMBL" id="MHLN01000015">
    <property type="protein sequence ID" value="OGZ11816.1"/>
    <property type="molecule type" value="Genomic_DNA"/>
</dbReference>
<dbReference type="InterPro" id="IPR011856">
    <property type="entry name" value="tRNA_endonuc-like_dom_sf"/>
</dbReference>
<organism evidence="2 3">
    <name type="scientific">Candidatus Lloydbacteria bacterium RIFCSPHIGHO2_02_FULL_51_22</name>
    <dbReference type="NCBI Taxonomy" id="1798663"/>
    <lineage>
        <taxon>Bacteria</taxon>
        <taxon>Candidatus Lloydiibacteriota</taxon>
    </lineage>
</organism>
<proteinExistence type="predicted"/>
<comment type="caution">
    <text evidence="2">The sequence shown here is derived from an EMBL/GenBank/DDBJ whole genome shotgun (WGS) entry which is preliminary data.</text>
</comment>
<dbReference type="Pfam" id="PF22357">
    <property type="entry name" value="AF1548-like_C"/>
    <property type="match status" value="1"/>
</dbReference>
<reference evidence="2 3" key="1">
    <citation type="journal article" date="2016" name="Nat. Commun.">
        <title>Thousands of microbial genomes shed light on interconnected biogeochemical processes in an aquifer system.</title>
        <authorList>
            <person name="Anantharaman K."/>
            <person name="Brown C.T."/>
            <person name="Hug L.A."/>
            <person name="Sharon I."/>
            <person name="Castelle C.J."/>
            <person name="Probst A.J."/>
            <person name="Thomas B.C."/>
            <person name="Singh A."/>
            <person name="Wilkins M.J."/>
            <person name="Karaoz U."/>
            <person name="Brodie E.L."/>
            <person name="Williams K.H."/>
            <person name="Hubbard S.S."/>
            <person name="Banfield J.F."/>
        </authorList>
    </citation>
    <scope>NUCLEOTIDE SEQUENCE [LARGE SCALE GENOMIC DNA]</scope>
</reference>
<dbReference type="Gene3D" id="1.10.150.20">
    <property type="entry name" value="5' to 3' exonuclease, C-terminal subdomain"/>
    <property type="match status" value="1"/>
</dbReference>
<dbReference type="SUPFAM" id="SSF52980">
    <property type="entry name" value="Restriction endonuclease-like"/>
    <property type="match status" value="1"/>
</dbReference>
<dbReference type="Gene3D" id="3.40.1350.10">
    <property type="match status" value="1"/>
</dbReference>
<evidence type="ECO:0000259" key="1">
    <source>
        <dbReference type="Pfam" id="PF22357"/>
    </source>
</evidence>
<dbReference type="Proteomes" id="UP000178099">
    <property type="component" value="Unassembled WGS sequence"/>
</dbReference>
<protein>
    <recommendedName>
        <fullName evidence="1">AF1548-like C-terminal domain-containing protein</fullName>
    </recommendedName>
</protein>
<sequence>MEITKASGAQEAFSEHKLCNSLSAAGAPQDLVDETCRAVTEKLTPGSTTTHIWREALRYLAKKNLPVAARYNMRYAIIALGPAGFLFEQYVETLLQAMGYETKRNQMIPGKCVPHEVDVTGEKGGECFLLEVKLHHEFGIKVATDVVMYADARHEDIERAGRPCTMWVFTNTKFTENAIQYAKCRNLKLTGWRYPKEGGLESLIAEYALYPVTVLPSVDRFAREQFARANMMLAQDIAPYTAGMLLKEFGISEKRGVKIVREAQEIISPQKAS</sequence>
<evidence type="ECO:0000313" key="3">
    <source>
        <dbReference type="Proteomes" id="UP000178099"/>
    </source>
</evidence>